<name>A0A5J6JDZ4_STRVI</name>
<dbReference type="GeneID" id="95614762"/>
<dbReference type="SUPFAM" id="SSF53474">
    <property type="entry name" value="alpha/beta-Hydrolases"/>
    <property type="match status" value="1"/>
</dbReference>
<dbReference type="KEGG" id="svn:CP980_29905"/>
<dbReference type="PANTHER" id="PTHR43798">
    <property type="entry name" value="MONOACYLGLYCEROL LIPASE"/>
    <property type="match status" value="1"/>
</dbReference>
<organism evidence="2 3">
    <name type="scientific">Streptomyces vinaceus</name>
    <dbReference type="NCBI Taxonomy" id="1960"/>
    <lineage>
        <taxon>Bacteria</taxon>
        <taxon>Bacillati</taxon>
        <taxon>Actinomycetota</taxon>
        <taxon>Actinomycetes</taxon>
        <taxon>Kitasatosporales</taxon>
        <taxon>Streptomycetaceae</taxon>
        <taxon>Streptomyces</taxon>
    </lineage>
</organism>
<dbReference type="PANTHER" id="PTHR43798:SF33">
    <property type="entry name" value="HYDROLASE, PUTATIVE (AFU_ORTHOLOGUE AFUA_2G14860)-RELATED"/>
    <property type="match status" value="1"/>
</dbReference>
<feature type="domain" description="AB hydrolase-1" evidence="1">
    <location>
        <begin position="22"/>
        <end position="164"/>
    </location>
</feature>
<dbReference type="GO" id="GO:0016787">
    <property type="term" value="F:hydrolase activity"/>
    <property type="evidence" value="ECO:0007669"/>
    <property type="project" value="UniProtKB-KW"/>
</dbReference>
<evidence type="ECO:0000313" key="2">
    <source>
        <dbReference type="EMBL" id="QEV48735.1"/>
    </source>
</evidence>
<dbReference type="AlphaFoldDB" id="A0A5J6JDZ4"/>
<dbReference type="Proteomes" id="UP000325563">
    <property type="component" value="Chromosome"/>
</dbReference>
<evidence type="ECO:0000259" key="1">
    <source>
        <dbReference type="Pfam" id="PF00561"/>
    </source>
</evidence>
<dbReference type="InterPro" id="IPR000073">
    <property type="entry name" value="AB_hydrolase_1"/>
</dbReference>
<dbReference type="GO" id="GO:0016020">
    <property type="term" value="C:membrane"/>
    <property type="evidence" value="ECO:0007669"/>
    <property type="project" value="TreeGrafter"/>
</dbReference>
<accession>A0A5J6JDZ4</accession>
<dbReference type="InterPro" id="IPR029058">
    <property type="entry name" value="AB_hydrolase_fold"/>
</dbReference>
<dbReference type="InterPro" id="IPR050266">
    <property type="entry name" value="AB_hydrolase_sf"/>
</dbReference>
<dbReference type="Pfam" id="PF00561">
    <property type="entry name" value="Abhydrolase_1"/>
    <property type="match status" value="1"/>
</dbReference>
<keyword evidence="3" id="KW-1185">Reference proteome</keyword>
<protein>
    <submittedName>
        <fullName evidence="2">Alpha/beta hydrolase</fullName>
    </submittedName>
</protein>
<evidence type="ECO:0000313" key="3">
    <source>
        <dbReference type="Proteomes" id="UP000325563"/>
    </source>
</evidence>
<dbReference type="Gene3D" id="3.40.50.1820">
    <property type="entry name" value="alpha/beta hydrolase"/>
    <property type="match status" value="1"/>
</dbReference>
<reference evidence="2 3" key="1">
    <citation type="submission" date="2017-09" db="EMBL/GenBank/DDBJ databases">
        <authorList>
            <person name="Lee N."/>
            <person name="Cho B.-K."/>
        </authorList>
    </citation>
    <scope>NUCLEOTIDE SEQUENCE [LARGE SCALE GENOMIC DNA]</scope>
    <source>
        <strain evidence="2 3">ATCC 27476</strain>
    </source>
</reference>
<dbReference type="PRINTS" id="PR00111">
    <property type="entry name" value="ABHYDROLASE"/>
</dbReference>
<gene>
    <name evidence="2" type="ORF">CP980_29905</name>
</gene>
<proteinExistence type="predicted"/>
<dbReference type="EMBL" id="CP023692">
    <property type="protein sequence ID" value="QEV48735.1"/>
    <property type="molecule type" value="Genomic_DNA"/>
</dbReference>
<dbReference type="RefSeq" id="WP_150529495.1">
    <property type="nucleotide sequence ID" value="NZ_BNBW01000003.1"/>
</dbReference>
<sequence length="287" mass="30260">MPIFTSYDGTELAYHVRGEGEPLVCLPGGAMRASAYLGDLGGLTAGRRLVLLDLRGTGDSRVPADASTYRVDHQVADVEALRVHLGLERMDVLAHSAGGNLALLYAAAHPDRLRRLALITPTCWAVGLDSTPEQRLEVIRKRAGGEPYDTAIAAYEQILGILAAGGAPTPADWRRVMPLAYGRWDEEARAHVEASDREKNAVASAAFAGPGAFDPPATRAALQRVAGEVLVLAGELDNNPTAALAAELAGLFPQGVTDVQPGGAHFPWLDGPKWFAARVEAFLAGGA</sequence>
<keyword evidence="2" id="KW-0378">Hydrolase</keyword>